<evidence type="ECO:0000313" key="18">
    <source>
        <dbReference type="EMBL" id="CAK9029090.1"/>
    </source>
</evidence>
<dbReference type="SFLD" id="SFLDF00027">
    <property type="entry name" value="p-type_atpase"/>
    <property type="match status" value="1"/>
</dbReference>
<evidence type="ECO:0000256" key="12">
    <source>
        <dbReference type="ARBA" id="ARBA00023136"/>
    </source>
</evidence>
<dbReference type="SUPFAM" id="SSF81665">
    <property type="entry name" value="Calcium ATPase, transmembrane domain M"/>
    <property type="match status" value="1"/>
</dbReference>
<dbReference type="Proteomes" id="UP001642484">
    <property type="component" value="Unassembled WGS sequence"/>
</dbReference>
<dbReference type="Gene3D" id="2.70.150.10">
    <property type="entry name" value="Calcium-transporting ATPase, cytoplasmic transduction domain A"/>
    <property type="match status" value="1"/>
</dbReference>
<evidence type="ECO:0000256" key="3">
    <source>
        <dbReference type="ARBA" id="ARBA00008109"/>
    </source>
</evidence>
<comment type="similarity">
    <text evidence="4">Belongs to the CDC50/LEM3 family.</text>
</comment>
<comment type="catalytic activity">
    <reaction evidence="13 14">
        <text>ATP + H2O + phospholipidSide 1 = ADP + phosphate + phospholipidSide 2.</text>
        <dbReference type="EC" id="7.6.2.1"/>
    </reaction>
</comment>
<comment type="similarity">
    <text evidence="3 14">Belongs to the cation transport ATPase (P-type) (TC 3.A.3) family. Type IV subfamily.</text>
</comment>
<dbReference type="NCBIfam" id="TIGR01652">
    <property type="entry name" value="ATPase-Plipid"/>
    <property type="match status" value="1"/>
</dbReference>
<keyword evidence="9 14" id="KW-0460">Magnesium</keyword>
<feature type="transmembrane region" description="Helical" evidence="14">
    <location>
        <begin position="992"/>
        <end position="1012"/>
    </location>
</feature>
<evidence type="ECO:0000259" key="15">
    <source>
        <dbReference type="Pfam" id="PF00122"/>
    </source>
</evidence>
<keyword evidence="5 14" id="KW-0812">Transmembrane</keyword>
<comment type="caution">
    <text evidence="18">The sequence shown here is derived from an EMBL/GenBank/DDBJ whole genome shotgun (WGS) entry which is preliminary data.</text>
</comment>
<evidence type="ECO:0000256" key="1">
    <source>
        <dbReference type="ARBA" id="ARBA00004141"/>
    </source>
</evidence>
<feature type="transmembrane region" description="Helical" evidence="14">
    <location>
        <begin position="281"/>
        <end position="301"/>
    </location>
</feature>
<dbReference type="InterPro" id="IPR005045">
    <property type="entry name" value="CDC50/LEM3_fam"/>
</dbReference>
<dbReference type="SUPFAM" id="SSF56784">
    <property type="entry name" value="HAD-like"/>
    <property type="match status" value="1"/>
</dbReference>
<feature type="transmembrane region" description="Helical" evidence="14">
    <location>
        <begin position="46"/>
        <end position="64"/>
    </location>
</feature>
<evidence type="ECO:0000256" key="13">
    <source>
        <dbReference type="ARBA" id="ARBA00034036"/>
    </source>
</evidence>
<dbReference type="SUPFAM" id="SSF81660">
    <property type="entry name" value="Metal cation-transporting ATPase, ATP-binding domain N"/>
    <property type="match status" value="1"/>
</dbReference>
<keyword evidence="7 14" id="KW-0547">Nucleotide-binding</keyword>
<dbReference type="Pfam" id="PF16212">
    <property type="entry name" value="PhoLip_ATPase_C"/>
    <property type="match status" value="1"/>
</dbReference>
<sequence>MEEGQERRIQLNSGRAQLDEYFIGNEVVTAKYTWYSFLPKNLWEQLHKFGNVYFLFISVVMYLGETTDLYVGTIRAFSTLGLLVMMMAVTAAVALYDDIQRGRADKEINMSIATVLVEGREVEKKFKDLQVGDILIVKKDQDFPADTIPLHCSGEGGNCYVSTANLDGETNLKLKTAPSITQKALMNSSGSPAGSLSMLKRIEIVAEAPNGNIHDFNGNITVENQKASLGQKQLLMRGTVLRNTDKCTCVIVYTGNDTRMVKNSRPAPMKQSNLEITTNKAMFIVLFAQTLISLTCGFLHIQFKPKHHWYLEEERIILPEWLAWWLTFFTLFSNLMPISLYPTVEFCNAFQCRAIRLDEKMHYKFPDSNELFEARTRSTNLSQELGQVGYVFSDKTGTLTQNDMILRRLSIGGKKYGTFSSGPSFAKDKKMEAGFNGGKFLEADRSSNRSIDRFLEILAVSHTVMATKKDGELIYEAESPDEYALVKAAAVAGFEFKSRSGSDATVSIRPHSQDKSQDVTYSLLATNEFNSARKRMSVLVKKGAEYLLLVKGADNVMLERAAQRNQAVLEAHLQEFAEEGLRTLVIGCRTIPMTEATSWLNQFQEAQRATADREEKLGQVAEQIEKSLEIVGATAIEDKLQDGVPDTIQLIRDAGIKLWVLTGDKLETARNIGFSTRVLSTSMDIRILDDELGEDIDAIENAWECYSDVSDQEEEVVRSRALMVTGKMVSLIWESDGADDSLKKKFQRISTSCAVLIACRVSPLQKAELVSFIRENVTPTPVTLAVGDGANDVPMIQTAQVGVGIAGREGRQAVNNSDFAIGQFRFLERLLLLHGRWNYRRACMFTLFTFWRNMVQVLMIVFYTFISGYSGTSLFEDWIRLTFNGVCTMPILPPGCMDQDFREQIILKNPKQYQVGPNSEDLNSKKVAMTISVAVLHAFVIVVITLLAFPGLEIVGSGDYYTFGTICYTCLILDVNYRAIFLSNNNSRSLTIWVALAAFLLYSVYLLVYTNWPWLCNKLTPNMFKVPDHMSASAYFWICIFIVPFTAFVYDTFFHWVYHTVIDPDRADRLRIKLENDEHSRSLLDCRLTSESSDEEMGSASEGEGLMARCGASEFESLEMMNWMNCDKVAYDTRVFSLAIAGGVVMELLALLCWSQSSSKNQVRIIYDERWINGEQGSSWLEDLFLAYPIGTNLNEVVNATKKKDYINVTRDGRPNERKITLAVAPTHDIKNPLLFYSTGPFYQNYNYYMKSEVYQELYGLEAPPGKRDARCPKRVREQDGKPLVPCGLKAQSLFNDTFKVEGFEIDKTDVAWPSDVDRYRNTKDYPDANKRWLYEVFPDTVKKAENVKDEDFVNWMRPSAVPRVDRKGFVGWISGCKDEREALALFGGNPPFFLALLLALPPLQNYTIEIESRFNVDSLPGGQKSENHESSTNWT</sequence>
<reference evidence="18 19" key="1">
    <citation type="submission" date="2024-02" db="EMBL/GenBank/DDBJ databases">
        <authorList>
            <person name="Chen Y."/>
            <person name="Shah S."/>
            <person name="Dougan E. K."/>
            <person name="Thang M."/>
            <person name="Chan C."/>
        </authorList>
    </citation>
    <scope>NUCLEOTIDE SEQUENCE [LARGE SCALE GENOMIC DNA]</scope>
</reference>
<dbReference type="InterPro" id="IPR023299">
    <property type="entry name" value="ATPase_P-typ_cyto_dom_N"/>
</dbReference>
<evidence type="ECO:0000256" key="2">
    <source>
        <dbReference type="ARBA" id="ARBA00004308"/>
    </source>
</evidence>
<organism evidence="18 19">
    <name type="scientific">Durusdinium trenchii</name>
    <dbReference type="NCBI Taxonomy" id="1381693"/>
    <lineage>
        <taxon>Eukaryota</taxon>
        <taxon>Sar</taxon>
        <taxon>Alveolata</taxon>
        <taxon>Dinophyceae</taxon>
        <taxon>Suessiales</taxon>
        <taxon>Symbiodiniaceae</taxon>
        <taxon>Durusdinium</taxon>
    </lineage>
</organism>
<keyword evidence="8 14" id="KW-0067">ATP-binding</keyword>
<dbReference type="NCBIfam" id="TIGR01494">
    <property type="entry name" value="ATPase_P-type"/>
    <property type="match status" value="1"/>
</dbReference>
<accession>A0ABP0KS86</accession>
<name>A0ABP0KS86_9DINO</name>
<gene>
    <name evidence="18" type="ORF">CCMP2556_LOCUS17347</name>
</gene>
<feature type="domain" description="P-type ATPase N-terminal" evidence="16">
    <location>
        <begin position="10"/>
        <end position="62"/>
    </location>
</feature>
<evidence type="ECO:0000256" key="4">
    <source>
        <dbReference type="ARBA" id="ARBA00009457"/>
    </source>
</evidence>
<dbReference type="InterPro" id="IPR023214">
    <property type="entry name" value="HAD_sf"/>
</dbReference>
<dbReference type="InterPro" id="IPR044492">
    <property type="entry name" value="P_typ_ATPase_HD_dom"/>
</dbReference>
<evidence type="ECO:0000256" key="8">
    <source>
        <dbReference type="ARBA" id="ARBA00022840"/>
    </source>
</evidence>
<evidence type="ECO:0000259" key="17">
    <source>
        <dbReference type="Pfam" id="PF16212"/>
    </source>
</evidence>
<dbReference type="InterPro" id="IPR001757">
    <property type="entry name" value="P_typ_ATPase"/>
</dbReference>
<feature type="transmembrane region" description="Helical" evidence="14">
    <location>
        <begin position="961"/>
        <end position="980"/>
    </location>
</feature>
<feature type="domain" description="P-type ATPase C-terminal" evidence="17">
    <location>
        <begin position="814"/>
        <end position="1060"/>
    </location>
</feature>
<keyword evidence="6" id="KW-0479">Metal-binding</keyword>
<dbReference type="Gene3D" id="3.40.1110.10">
    <property type="entry name" value="Calcium-transporting ATPase, cytoplasmic domain N"/>
    <property type="match status" value="1"/>
</dbReference>
<dbReference type="InterPro" id="IPR018303">
    <property type="entry name" value="ATPase_P-typ_P_site"/>
</dbReference>
<evidence type="ECO:0000256" key="9">
    <source>
        <dbReference type="ARBA" id="ARBA00022842"/>
    </source>
</evidence>
<dbReference type="EC" id="7.6.2.1" evidence="14"/>
<dbReference type="Pfam" id="PF00122">
    <property type="entry name" value="E1-E2_ATPase"/>
    <property type="match status" value="1"/>
</dbReference>
<feature type="transmembrane region" description="Helical" evidence="14">
    <location>
        <begin position="76"/>
        <end position="96"/>
    </location>
</feature>
<dbReference type="InterPro" id="IPR032630">
    <property type="entry name" value="P_typ_ATPase_c"/>
</dbReference>
<dbReference type="InterPro" id="IPR059000">
    <property type="entry name" value="ATPase_P-type_domA"/>
</dbReference>
<evidence type="ECO:0000313" key="19">
    <source>
        <dbReference type="Proteomes" id="UP001642484"/>
    </source>
</evidence>
<evidence type="ECO:0000256" key="6">
    <source>
        <dbReference type="ARBA" id="ARBA00022723"/>
    </source>
</evidence>
<keyword evidence="12 14" id="KW-0472">Membrane</keyword>
<evidence type="ECO:0000256" key="11">
    <source>
        <dbReference type="ARBA" id="ARBA00022989"/>
    </source>
</evidence>
<proteinExistence type="inferred from homology"/>
<keyword evidence="11 14" id="KW-1133">Transmembrane helix</keyword>
<dbReference type="InterPro" id="IPR036412">
    <property type="entry name" value="HAD-like_sf"/>
</dbReference>
<dbReference type="Pfam" id="PF03381">
    <property type="entry name" value="CDC50"/>
    <property type="match status" value="1"/>
</dbReference>
<dbReference type="InterPro" id="IPR008250">
    <property type="entry name" value="ATPase_P-typ_transduc_dom_A_sf"/>
</dbReference>
<dbReference type="InterPro" id="IPR006539">
    <property type="entry name" value="P-type_ATPase_IV"/>
</dbReference>
<evidence type="ECO:0000256" key="5">
    <source>
        <dbReference type="ARBA" id="ARBA00022692"/>
    </source>
</evidence>
<keyword evidence="19" id="KW-1185">Reference proteome</keyword>
<feature type="domain" description="P-type ATPase A" evidence="15">
    <location>
        <begin position="111"/>
        <end position="260"/>
    </location>
</feature>
<dbReference type="InterPro" id="IPR032631">
    <property type="entry name" value="P-type_ATPase_N"/>
</dbReference>
<dbReference type="Gene3D" id="3.40.50.1000">
    <property type="entry name" value="HAD superfamily/HAD-like"/>
    <property type="match status" value="1"/>
</dbReference>
<feature type="transmembrane region" description="Helical" evidence="14">
    <location>
        <begin position="1135"/>
        <end position="1154"/>
    </location>
</feature>
<dbReference type="PRINTS" id="PR00119">
    <property type="entry name" value="CATATPASE"/>
</dbReference>
<protein>
    <recommendedName>
        <fullName evidence="14">Phospholipid-transporting ATPase</fullName>
        <ecNumber evidence="14">7.6.2.1</ecNumber>
    </recommendedName>
</protein>
<evidence type="ECO:0000256" key="7">
    <source>
        <dbReference type="ARBA" id="ARBA00022741"/>
    </source>
</evidence>
<comment type="subcellular location">
    <subcellularLocation>
        <location evidence="2">Endomembrane system</location>
    </subcellularLocation>
    <subcellularLocation>
        <location evidence="1 14">Membrane</location>
        <topology evidence="1 14">Multi-pass membrane protein</topology>
    </subcellularLocation>
</comment>
<dbReference type="PANTHER" id="PTHR24092:SF218">
    <property type="entry name" value="PHOSPHOLIPID-TRANSPORTING ATPASE"/>
    <property type="match status" value="1"/>
</dbReference>
<dbReference type="PANTHER" id="PTHR24092">
    <property type="entry name" value="PROBABLE PHOSPHOLIPID-TRANSPORTING ATPASE"/>
    <property type="match status" value="1"/>
</dbReference>
<feature type="transmembrane region" description="Helical" evidence="14">
    <location>
        <begin position="1032"/>
        <end position="1050"/>
    </location>
</feature>
<dbReference type="SFLD" id="SFLDG00002">
    <property type="entry name" value="C1.7:_P-type_atpase_like"/>
    <property type="match status" value="1"/>
</dbReference>
<evidence type="ECO:0000256" key="14">
    <source>
        <dbReference type="RuleBase" id="RU362033"/>
    </source>
</evidence>
<dbReference type="Pfam" id="PF16209">
    <property type="entry name" value="PhoLip_ATPase_N"/>
    <property type="match status" value="1"/>
</dbReference>
<evidence type="ECO:0000256" key="10">
    <source>
        <dbReference type="ARBA" id="ARBA00022967"/>
    </source>
</evidence>
<dbReference type="Pfam" id="PF13246">
    <property type="entry name" value="Cation_ATPase"/>
    <property type="match status" value="1"/>
</dbReference>
<dbReference type="SFLD" id="SFLDS00003">
    <property type="entry name" value="Haloacid_Dehalogenase"/>
    <property type="match status" value="1"/>
</dbReference>
<keyword evidence="10 14" id="KW-1278">Translocase</keyword>
<dbReference type="SUPFAM" id="SSF81653">
    <property type="entry name" value="Calcium ATPase, transduction domain A"/>
    <property type="match status" value="1"/>
</dbReference>
<dbReference type="InterPro" id="IPR023298">
    <property type="entry name" value="ATPase_P-typ_TM_dom_sf"/>
</dbReference>
<dbReference type="PROSITE" id="PS00154">
    <property type="entry name" value="ATPASE_E1_E2"/>
    <property type="match status" value="1"/>
</dbReference>
<dbReference type="EMBL" id="CAXAMN010009557">
    <property type="protein sequence ID" value="CAK9029090.1"/>
    <property type="molecule type" value="Genomic_DNA"/>
</dbReference>
<evidence type="ECO:0000259" key="16">
    <source>
        <dbReference type="Pfam" id="PF16209"/>
    </source>
</evidence>
<feature type="transmembrane region" description="Helical" evidence="14">
    <location>
        <begin position="927"/>
        <end position="949"/>
    </location>
</feature>
<feature type="transmembrane region" description="Helical" evidence="14">
    <location>
        <begin position="842"/>
        <end position="866"/>
    </location>
</feature>